<evidence type="ECO:0000256" key="8">
    <source>
        <dbReference type="SAM" id="MobiDB-lite"/>
    </source>
</evidence>
<proteinExistence type="inferred from homology"/>
<feature type="compositionally biased region" description="Acidic residues" evidence="8">
    <location>
        <begin position="223"/>
        <end position="243"/>
    </location>
</feature>
<feature type="region of interest" description="Disordered" evidence="8">
    <location>
        <begin position="125"/>
        <end position="255"/>
    </location>
</feature>
<dbReference type="GO" id="GO:0030435">
    <property type="term" value="P:sporulation resulting in formation of a cellular spore"/>
    <property type="evidence" value="ECO:0007669"/>
    <property type="project" value="UniProtKB-KW"/>
</dbReference>
<protein>
    <recommendedName>
        <fullName evidence="2">Spore cortex-lytic enzyme</fullName>
    </recommendedName>
</protein>
<dbReference type="InterPro" id="IPR002477">
    <property type="entry name" value="Peptidoglycan-bd-like"/>
</dbReference>
<evidence type="ECO:0000313" key="12">
    <source>
        <dbReference type="Proteomes" id="UP000198935"/>
    </source>
</evidence>
<dbReference type="Proteomes" id="UP000198935">
    <property type="component" value="Unassembled WGS sequence"/>
</dbReference>
<dbReference type="SUPFAM" id="SSF47090">
    <property type="entry name" value="PGBD-like"/>
    <property type="match status" value="1"/>
</dbReference>
<keyword evidence="4" id="KW-0732">Signal</keyword>
<evidence type="ECO:0000256" key="7">
    <source>
        <dbReference type="ARBA" id="ARBA00023316"/>
    </source>
</evidence>
<feature type="domain" description="Peptidoglycan binding-like" evidence="9">
    <location>
        <begin position="44"/>
        <end position="100"/>
    </location>
</feature>
<evidence type="ECO:0000259" key="9">
    <source>
        <dbReference type="Pfam" id="PF01471"/>
    </source>
</evidence>
<evidence type="ECO:0000313" key="11">
    <source>
        <dbReference type="EMBL" id="SDY86216.1"/>
    </source>
</evidence>
<sequence>MENSMTKANKYLCVIISMFIYVTLLSMPHTTVAFSDQVIQRGATGDDVIELQARLQYIGFYRGEIDGVFGWGTYWAVRNYQSEFGMEVTGLAGEKTKAVLEKSTQYDKEWVHRMIREGRKFTYYGGTPLEIQQGPKGSRDTSQGQAAKQGKSPEAGGEQAQKQPQGGETQRQPEQPPEQQQQPEQQQPEQPPEQQQQPQQSPEQQQPEQAPPPAEQQASPEQPEPEPEEEIPVPEEEEPEATDDTGVQGALNVPEGFTENDIRIMAQAVYGEARGEPYVGQVAIAAVILNRLQSPTFPNTVSGVIFEPRAFTAVADGQIWMEPNETARKAVLDAINGQDPSGNALYYFNPDTATSGWIWTRPQIKRIGKHIFCK</sequence>
<evidence type="ECO:0000256" key="3">
    <source>
        <dbReference type="ARBA" id="ARBA00022544"/>
    </source>
</evidence>
<gene>
    <name evidence="11" type="ORF">SAMN05421736_10416</name>
</gene>
<dbReference type="GO" id="GO:0016787">
    <property type="term" value="F:hydrolase activity"/>
    <property type="evidence" value="ECO:0007669"/>
    <property type="project" value="UniProtKB-KW"/>
</dbReference>
<evidence type="ECO:0000256" key="6">
    <source>
        <dbReference type="ARBA" id="ARBA00022969"/>
    </source>
</evidence>
<accession>A0A1H3NBH9</accession>
<evidence type="ECO:0000259" key="10">
    <source>
        <dbReference type="Pfam" id="PF07486"/>
    </source>
</evidence>
<dbReference type="Gene3D" id="1.10.10.2520">
    <property type="entry name" value="Cell wall hydrolase SleB, domain 1"/>
    <property type="match status" value="1"/>
</dbReference>
<evidence type="ECO:0000256" key="5">
    <source>
        <dbReference type="ARBA" id="ARBA00022801"/>
    </source>
</evidence>
<evidence type="ECO:0000256" key="2">
    <source>
        <dbReference type="ARBA" id="ARBA00018364"/>
    </source>
</evidence>
<comment type="similarity">
    <text evidence="1">Belongs to the SleB family.</text>
</comment>
<dbReference type="InterPro" id="IPR036365">
    <property type="entry name" value="PGBD-like_sf"/>
</dbReference>
<evidence type="ECO:0000256" key="4">
    <source>
        <dbReference type="ARBA" id="ARBA00022729"/>
    </source>
</evidence>
<keyword evidence="6" id="KW-0749">Sporulation</keyword>
<dbReference type="STRING" id="1503961.SAMN05421736_10416"/>
<keyword evidence="5" id="KW-0378">Hydrolase</keyword>
<dbReference type="Gene3D" id="6.20.240.60">
    <property type="match status" value="1"/>
</dbReference>
<dbReference type="Pfam" id="PF07486">
    <property type="entry name" value="Hydrolase_2"/>
    <property type="match status" value="1"/>
</dbReference>
<dbReference type="GO" id="GO:0071555">
    <property type="term" value="P:cell wall organization"/>
    <property type="evidence" value="ECO:0007669"/>
    <property type="project" value="UniProtKB-KW"/>
</dbReference>
<evidence type="ECO:0000256" key="1">
    <source>
        <dbReference type="ARBA" id="ARBA00007010"/>
    </source>
</evidence>
<feature type="compositionally biased region" description="Low complexity" evidence="8">
    <location>
        <begin position="163"/>
        <end position="208"/>
    </location>
</feature>
<keyword evidence="3" id="KW-0309">Germination</keyword>
<reference evidence="12" key="1">
    <citation type="submission" date="2016-10" db="EMBL/GenBank/DDBJ databases">
        <authorList>
            <person name="Varghese N."/>
            <person name="Submissions S."/>
        </authorList>
    </citation>
    <scope>NUCLEOTIDE SEQUENCE [LARGE SCALE GENOMIC DNA]</scope>
    <source>
        <strain evidence="12">SP</strain>
    </source>
</reference>
<dbReference type="Pfam" id="PF01471">
    <property type="entry name" value="PG_binding_1"/>
    <property type="match status" value="1"/>
</dbReference>
<organism evidence="11 12">
    <name type="scientific">Evansella caseinilytica</name>
    <dbReference type="NCBI Taxonomy" id="1503961"/>
    <lineage>
        <taxon>Bacteria</taxon>
        <taxon>Bacillati</taxon>
        <taxon>Bacillota</taxon>
        <taxon>Bacilli</taxon>
        <taxon>Bacillales</taxon>
        <taxon>Bacillaceae</taxon>
        <taxon>Evansella</taxon>
    </lineage>
</organism>
<dbReference type="InterPro" id="IPR011105">
    <property type="entry name" value="Cell_wall_hydrolase_SleB"/>
</dbReference>
<dbReference type="InterPro" id="IPR042047">
    <property type="entry name" value="SleB_dom1"/>
</dbReference>
<keyword evidence="12" id="KW-1185">Reference proteome</keyword>
<name>A0A1H3NBH9_9BACI</name>
<dbReference type="Gene3D" id="1.10.101.10">
    <property type="entry name" value="PGBD-like superfamily/PGBD"/>
    <property type="match status" value="1"/>
</dbReference>
<dbReference type="InterPro" id="IPR036366">
    <property type="entry name" value="PGBDSf"/>
</dbReference>
<dbReference type="EMBL" id="FNPI01000004">
    <property type="protein sequence ID" value="SDY86216.1"/>
    <property type="molecule type" value="Genomic_DNA"/>
</dbReference>
<dbReference type="FunFam" id="6.20.240.60:FF:000001">
    <property type="entry name" value="Spore cortex-lytic enzyme"/>
    <property type="match status" value="1"/>
</dbReference>
<feature type="domain" description="Cell wall hydrolase SleB" evidence="10">
    <location>
        <begin position="275"/>
        <end position="373"/>
    </location>
</feature>
<keyword evidence="7" id="KW-0961">Cell wall biogenesis/degradation</keyword>
<dbReference type="FunFam" id="1.10.10.2520:FF:000001">
    <property type="entry name" value="Spore cortex-lytic enzyme"/>
    <property type="match status" value="1"/>
</dbReference>
<dbReference type="AlphaFoldDB" id="A0A1H3NBH9"/>